<gene>
    <name evidence="2" type="ORF">LMG27177_05034</name>
</gene>
<dbReference type="RefSeq" id="WP_175164014.1">
    <property type="nucleotide sequence ID" value="NZ_CADIKI010000016.1"/>
</dbReference>
<dbReference type="SMART" id="SM00382">
    <property type="entry name" value="AAA"/>
    <property type="match status" value="1"/>
</dbReference>
<dbReference type="GO" id="GO:0005524">
    <property type="term" value="F:ATP binding"/>
    <property type="evidence" value="ECO:0007669"/>
    <property type="project" value="InterPro"/>
</dbReference>
<dbReference type="SUPFAM" id="SSF52540">
    <property type="entry name" value="P-loop containing nucleoside triphosphate hydrolases"/>
    <property type="match status" value="1"/>
</dbReference>
<dbReference type="Proteomes" id="UP000494252">
    <property type="component" value="Unassembled WGS sequence"/>
</dbReference>
<reference evidence="2 3" key="1">
    <citation type="submission" date="2020-04" db="EMBL/GenBank/DDBJ databases">
        <authorList>
            <person name="De Canck E."/>
        </authorList>
    </citation>
    <scope>NUCLEOTIDE SEQUENCE [LARGE SCALE GENOMIC DNA]</scope>
    <source>
        <strain evidence="2 3">LMG 27177</strain>
    </source>
</reference>
<organism evidence="2 3">
    <name type="scientific">Paraburkholderia fynbosensis</name>
    <dbReference type="NCBI Taxonomy" id="1200993"/>
    <lineage>
        <taxon>Bacteria</taxon>
        <taxon>Pseudomonadati</taxon>
        <taxon>Pseudomonadota</taxon>
        <taxon>Betaproteobacteria</taxon>
        <taxon>Burkholderiales</taxon>
        <taxon>Burkholderiaceae</taxon>
        <taxon>Paraburkholderia</taxon>
    </lineage>
</organism>
<dbReference type="Gene3D" id="3.40.50.300">
    <property type="entry name" value="P-loop containing nucleotide triphosphate hydrolases"/>
    <property type="match status" value="1"/>
</dbReference>
<sequence>MNRRIELPVFIGHGSRAEMSGNPDASVAGNGVILRETPSDGNEADHAEAVSVIYNFTDHPEGYSASAELAEAVNTAVILGKPLLLTGRPGTGKSQLADRIAWEFDLAPVLRFEAQSMSESPDLFYRYDLVAQLGDVEIARAQLTFQTTGQAPGTGDPMPAKLRPENFITFGPLGQAVLRAAPEGNEDLLAVAFPDEPAHLARPRPSVVLIDEIDKASRDFPNDLLNGIERLDFRIREMRDRLVAAPRDARLRPIVVITSNSERDLPDPFLRRCVYFHIEDPDEETLRKILLARVFPERYMSERSAGEQSQFAVAGSTRLYDDLLEFFVDCRERCGPELRYQSGTSELIDWAKSLRNSGLPSDGLMRDSIAGVKRALSAVAKHRDDRGLILRAIDEWARRP</sequence>
<dbReference type="InterPro" id="IPR027417">
    <property type="entry name" value="P-loop_NTPase"/>
</dbReference>
<evidence type="ECO:0000259" key="1">
    <source>
        <dbReference type="SMART" id="SM00382"/>
    </source>
</evidence>
<dbReference type="AlphaFoldDB" id="A0A6J5GLM8"/>
<evidence type="ECO:0000313" key="2">
    <source>
        <dbReference type="EMBL" id="CAB3801346.1"/>
    </source>
</evidence>
<dbReference type="EMBL" id="CADIKI010000016">
    <property type="protein sequence ID" value="CAB3801346.1"/>
    <property type="molecule type" value="Genomic_DNA"/>
</dbReference>
<evidence type="ECO:0000313" key="3">
    <source>
        <dbReference type="Proteomes" id="UP000494252"/>
    </source>
</evidence>
<keyword evidence="3" id="KW-1185">Reference proteome</keyword>
<proteinExistence type="predicted"/>
<accession>A0A6J5GLM8</accession>
<dbReference type="GO" id="GO:0016887">
    <property type="term" value="F:ATP hydrolysis activity"/>
    <property type="evidence" value="ECO:0007669"/>
    <property type="project" value="InterPro"/>
</dbReference>
<protein>
    <recommendedName>
        <fullName evidence="1">AAA+ ATPase domain-containing protein</fullName>
    </recommendedName>
</protein>
<feature type="domain" description="AAA+ ATPase" evidence="1">
    <location>
        <begin position="79"/>
        <end position="284"/>
    </location>
</feature>
<dbReference type="InterPro" id="IPR003593">
    <property type="entry name" value="AAA+_ATPase"/>
</dbReference>
<name>A0A6J5GLM8_9BURK</name>
<dbReference type="Pfam" id="PF07728">
    <property type="entry name" value="AAA_5"/>
    <property type="match status" value="1"/>
</dbReference>
<dbReference type="InterPro" id="IPR011704">
    <property type="entry name" value="ATPase_dyneun-rel_AAA"/>
</dbReference>